<organism evidence="4 5">
    <name type="scientific">Staphylococcus pseudintermedius</name>
    <dbReference type="NCBI Taxonomy" id="283734"/>
    <lineage>
        <taxon>Bacteria</taxon>
        <taxon>Bacillati</taxon>
        <taxon>Bacillota</taxon>
        <taxon>Bacilli</taxon>
        <taxon>Bacillales</taxon>
        <taxon>Staphylococcaceae</taxon>
        <taxon>Staphylococcus</taxon>
        <taxon>Staphylococcus intermedius group</taxon>
    </lineage>
</organism>
<dbReference type="AlphaFoldDB" id="A0A317Z662"/>
<comment type="caution">
    <text evidence="4">The sequence shown here is derived from an EMBL/GenBank/DDBJ whole genome shotgun (WGS) entry which is preliminary data.</text>
</comment>
<dbReference type="Proteomes" id="UP000246351">
    <property type="component" value="Unassembled WGS sequence"/>
</dbReference>
<accession>A0A317Z662</accession>
<evidence type="ECO:0000313" key="5">
    <source>
        <dbReference type="Proteomes" id="UP000246351"/>
    </source>
</evidence>
<comment type="function">
    <text evidence="1">May play a key role in alkaline pH tolerance.</text>
</comment>
<dbReference type="PANTHER" id="PTHR34297">
    <property type="entry name" value="HYPOTHETICAL CYTOSOLIC PROTEIN-RELATED"/>
    <property type="match status" value="1"/>
</dbReference>
<evidence type="ECO:0000313" key="4">
    <source>
        <dbReference type="EMBL" id="PWZ97589.1"/>
    </source>
</evidence>
<dbReference type="EMBL" id="QEIV01001198">
    <property type="protein sequence ID" value="PWZ97589.1"/>
    <property type="molecule type" value="Genomic_DNA"/>
</dbReference>
<gene>
    <name evidence="4" type="ORF">DD924_12150</name>
</gene>
<reference evidence="4 5" key="1">
    <citation type="journal article" date="2018" name="Vet. Microbiol.">
        <title>Clonal diversity and geographic distribution of methicillin-resistant Staphylococcus pseudintermedius from Australian animals: Discovery of novel sequence types.</title>
        <authorList>
            <person name="Worthing K.A."/>
            <person name="Abraham S."/>
            <person name="Coombs G.W."/>
            <person name="Pang S."/>
            <person name="Saputra S."/>
            <person name="Jordan D."/>
            <person name="Trott D.J."/>
            <person name="Norris J.M."/>
        </authorList>
    </citation>
    <scope>NUCLEOTIDE SEQUENCE [LARGE SCALE GENOMIC DNA]</scope>
    <source>
        <strain evidence="4 5">ST71 3</strain>
    </source>
</reference>
<evidence type="ECO:0000256" key="1">
    <source>
        <dbReference type="ARBA" id="ARBA00002561"/>
    </source>
</evidence>
<feature type="non-terminal residue" evidence="4">
    <location>
        <position position="71"/>
    </location>
</feature>
<dbReference type="Pfam" id="PF03780">
    <property type="entry name" value="Asp23"/>
    <property type="match status" value="1"/>
</dbReference>
<dbReference type="PANTHER" id="PTHR34297:SF3">
    <property type="entry name" value="ALKALINE SHOCK PROTEIN 23"/>
    <property type="match status" value="1"/>
</dbReference>
<evidence type="ECO:0000256" key="3">
    <source>
        <dbReference type="ARBA" id="ARBA00019574"/>
    </source>
</evidence>
<proteinExistence type="inferred from homology"/>
<comment type="similarity">
    <text evidence="2">Belongs to the asp23 family.</text>
</comment>
<evidence type="ECO:0000256" key="2">
    <source>
        <dbReference type="ARBA" id="ARBA00005721"/>
    </source>
</evidence>
<dbReference type="InterPro" id="IPR005531">
    <property type="entry name" value="Asp23"/>
</dbReference>
<name>A0A317Z662_STAPS</name>
<protein>
    <recommendedName>
        <fullName evidence="3">Alkaline shock protein 23</fullName>
    </recommendedName>
</protein>
<feature type="non-terminal residue" evidence="4">
    <location>
        <position position="1"/>
    </location>
</feature>
<sequence>EKERQQREDNQGQQFSNSLTFSDEVVEKIAGIAAREVRGILDMKGGFVDSISGSFSGGNNVTQGVSAEVGE</sequence>